<dbReference type="Pfam" id="PF12679">
    <property type="entry name" value="ABC2_membrane_2"/>
    <property type="match status" value="1"/>
</dbReference>
<feature type="transmembrane region" description="Helical" evidence="1">
    <location>
        <begin position="302"/>
        <end position="324"/>
    </location>
</feature>
<protein>
    <submittedName>
        <fullName evidence="2">ABC transporter permease</fullName>
    </submittedName>
</protein>
<feature type="transmembrane region" description="Helical" evidence="1">
    <location>
        <begin position="67"/>
        <end position="86"/>
    </location>
</feature>
<feature type="transmembrane region" description="Helical" evidence="1">
    <location>
        <begin position="136"/>
        <end position="162"/>
    </location>
</feature>
<evidence type="ECO:0000313" key="2">
    <source>
        <dbReference type="EMBL" id="HIS92417.1"/>
    </source>
</evidence>
<organism evidence="2 3">
    <name type="scientific">Candidatus Alectryocaccomicrobium excrementavium</name>
    <dbReference type="NCBI Taxonomy" id="2840668"/>
    <lineage>
        <taxon>Bacteria</taxon>
        <taxon>Bacillati</taxon>
        <taxon>Bacillota</taxon>
        <taxon>Clostridia</taxon>
        <taxon>Candidatus Alectryocaccomicrobium</taxon>
    </lineage>
</organism>
<feature type="transmembrane region" description="Helical" evidence="1">
    <location>
        <begin position="39"/>
        <end position="60"/>
    </location>
</feature>
<keyword evidence="1" id="KW-1133">Transmembrane helix</keyword>
<dbReference type="GO" id="GO:0005886">
    <property type="term" value="C:plasma membrane"/>
    <property type="evidence" value="ECO:0007669"/>
    <property type="project" value="UniProtKB-SubCell"/>
</dbReference>
<keyword evidence="1" id="KW-0812">Transmembrane</keyword>
<dbReference type="PANTHER" id="PTHR43471">
    <property type="entry name" value="ABC TRANSPORTER PERMEASE"/>
    <property type="match status" value="1"/>
</dbReference>
<proteinExistence type="predicted"/>
<reference evidence="2" key="2">
    <citation type="journal article" date="2021" name="PeerJ">
        <title>Extensive microbial diversity within the chicken gut microbiome revealed by metagenomics and culture.</title>
        <authorList>
            <person name="Gilroy R."/>
            <person name="Ravi A."/>
            <person name="Getino M."/>
            <person name="Pursley I."/>
            <person name="Horton D.L."/>
            <person name="Alikhan N.F."/>
            <person name="Baker D."/>
            <person name="Gharbi K."/>
            <person name="Hall N."/>
            <person name="Watson M."/>
            <person name="Adriaenssens E.M."/>
            <person name="Foster-Nyarko E."/>
            <person name="Jarju S."/>
            <person name="Secka A."/>
            <person name="Antonio M."/>
            <person name="Oren A."/>
            <person name="Chaudhuri R.R."/>
            <person name="La Ragione R."/>
            <person name="Hildebrand F."/>
            <person name="Pallen M.J."/>
        </authorList>
    </citation>
    <scope>NUCLEOTIDE SEQUENCE</scope>
    <source>
        <strain evidence="2">13766</strain>
    </source>
</reference>
<comment type="caution">
    <text evidence="2">The sequence shown here is derived from an EMBL/GenBank/DDBJ whole genome shotgun (WGS) entry which is preliminary data.</text>
</comment>
<dbReference type="Proteomes" id="UP000824140">
    <property type="component" value="Unassembled WGS sequence"/>
</dbReference>
<feature type="transmembrane region" description="Helical" evidence="1">
    <location>
        <begin position="206"/>
        <end position="232"/>
    </location>
</feature>
<dbReference type="GO" id="GO:0140359">
    <property type="term" value="F:ABC-type transporter activity"/>
    <property type="evidence" value="ECO:0007669"/>
    <property type="project" value="InterPro"/>
</dbReference>
<evidence type="ECO:0000313" key="3">
    <source>
        <dbReference type="Proteomes" id="UP000824140"/>
    </source>
</evidence>
<sequence>MKAAAVAGSSAIARAKPRREAGGFSTLYKKELADHFHSARFKLVFALLILTSLASLYGALSSISDATFSSSEYLFLALYTASGSSIPSFASFLAYLAPLAGLAMGFDAINRERSQGTLNRLVSQPIHRDAVINAKFLAGVTTVFMMIFFVGIMVGGLGLAVLGIPPEAEELARIFAYLLFTVVYTALWLGLAILCSTLCKHAATSALIVIAVWIYLTLFASMVVSIITNIVYPLEGIEGYYNLYSNYALQLDLERTSPYYLYCEAASTLLNPNVRTIGITTQASVSGAIASYLTFDQSLLLVWPHLTVMLALTMAAFTVSYIAFMRQEIRA</sequence>
<keyword evidence="1" id="KW-0472">Membrane</keyword>
<evidence type="ECO:0000256" key="1">
    <source>
        <dbReference type="SAM" id="Phobius"/>
    </source>
</evidence>
<feature type="transmembrane region" description="Helical" evidence="1">
    <location>
        <begin position="174"/>
        <end position="194"/>
    </location>
</feature>
<accession>A0A9D1FZV3</accession>
<dbReference type="PANTHER" id="PTHR43471:SF14">
    <property type="entry name" value="ABC-2 TYPE TRANSPORT SYSTEM PERMEASE PROTEIN"/>
    <property type="match status" value="1"/>
</dbReference>
<reference evidence="2" key="1">
    <citation type="submission" date="2020-10" db="EMBL/GenBank/DDBJ databases">
        <authorList>
            <person name="Gilroy R."/>
        </authorList>
    </citation>
    <scope>NUCLEOTIDE SEQUENCE</scope>
    <source>
        <strain evidence="2">13766</strain>
    </source>
</reference>
<name>A0A9D1FZV3_9FIRM</name>
<dbReference type="AlphaFoldDB" id="A0A9D1FZV3"/>
<dbReference type="EMBL" id="DVJN01000105">
    <property type="protein sequence ID" value="HIS92417.1"/>
    <property type="molecule type" value="Genomic_DNA"/>
</dbReference>
<gene>
    <name evidence="2" type="ORF">IAA84_05300</name>
</gene>